<evidence type="ECO:0000256" key="9">
    <source>
        <dbReference type="ARBA" id="ARBA00023033"/>
    </source>
</evidence>
<evidence type="ECO:0000256" key="6">
    <source>
        <dbReference type="ARBA" id="ARBA00022989"/>
    </source>
</evidence>
<keyword evidence="9 12" id="KW-0503">Monooxygenase</keyword>
<comment type="caution">
    <text evidence="14">The sequence shown here is derived from an EMBL/GenBank/DDBJ whole genome shotgun (WGS) entry which is preliminary data.</text>
</comment>
<dbReference type="GO" id="GO:0016020">
    <property type="term" value="C:membrane"/>
    <property type="evidence" value="ECO:0007669"/>
    <property type="project" value="UniProtKB-SubCell"/>
</dbReference>
<keyword evidence="10" id="KW-0472">Membrane</keyword>
<gene>
    <name evidence="14" type="ORF">RJ641_023100</name>
</gene>
<dbReference type="InterPro" id="IPR017972">
    <property type="entry name" value="Cyt_P450_CS"/>
</dbReference>
<keyword evidence="15" id="KW-1185">Reference proteome</keyword>
<dbReference type="Proteomes" id="UP001370490">
    <property type="component" value="Unassembled WGS sequence"/>
</dbReference>
<dbReference type="PANTHER" id="PTHR24282:SF228">
    <property type="entry name" value="CYTOKININ HYDROXYLASE"/>
    <property type="match status" value="1"/>
</dbReference>
<keyword evidence="5 11" id="KW-0479">Metal-binding</keyword>
<evidence type="ECO:0000313" key="14">
    <source>
        <dbReference type="EMBL" id="KAK6913499.1"/>
    </source>
</evidence>
<comment type="subcellular location">
    <subcellularLocation>
        <location evidence="1">Membrane</location>
    </subcellularLocation>
</comment>
<dbReference type="GO" id="GO:0005506">
    <property type="term" value="F:iron ion binding"/>
    <property type="evidence" value="ECO:0007669"/>
    <property type="project" value="InterPro"/>
</dbReference>
<evidence type="ECO:0000256" key="2">
    <source>
        <dbReference type="ARBA" id="ARBA00010617"/>
    </source>
</evidence>
<keyword evidence="7 12" id="KW-0560">Oxidoreductase</keyword>
<feature type="binding site" description="axial binding residue" evidence="11">
    <location>
        <position position="464"/>
    </location>
    <ligand>
        <name>heme</name>
        <dbReference type="ChEBI" id="CHEBI:30413"/>
    </ligand>
    <ligandPart>
        <name>Fe</name>
        <dbReference type="ChEBI" id="CHEBI:18248"/>
    </ligandPart>
</feature>
<accession>A0AAN8YSB6</accession>
<dbReference type="GO" id="GO:0004497">
    <property type="term" value="F:monooxygenase activity"/>
    <property type="evidence" value="ECO:0007669"/>
    <property type="project" value="UniProtKB-KW"/>
</dbReference>
<dbReference type="InterPro" id="IPR001128">
    <property type="entry name" value="Cyt_P450"/>
</dbReference>
<dbReference type="GO" id="GO:0016705">
    <property type="term" value="F:oxidoreductase activity, acting on paired donors, with incorporation or reduction of molecular oxygen"/>
    <property type="evidence" value="ECO:0007669"/>
    <property type="project" value="InterPro"/>
</dbReference>
<feature type="coiled-coil region" evidence="13">
    <location>
        <begin position="176"/>
        <end position="203"/>
    </location>
</feature>
<keyword evidence="8 11" id="KW-0408">Iron</keyword>
<dbReference type="PRINTS" id="PR00463">
    <property type="entry name" value="EP450I"/>
</dbReference>
<proteinExistence type="inferred from homology"/>
<sequence>MTMVVLLTILLALLIPLLKVVYQTISYYYLTPRRIKRIMAKQGVYGPKPRPLLGNLKDIASLLSKTASHDMSSINHDIVGRLMPQYVVWSKQFGKRFIYWNGCEPRLCLTEGDLIKEFLTKYNSVSGRSWQQEQGSKHFVGGGLLMANGQNWYHQRQIVAKAFTGDKLKVNAGYVVECTKQTIQKLEKEIEESSGQNEFEIGEYLARLTADIISRAEFGWSHEKGKRIFDLLNLLQRRAAQATRNLYLPGSRFFPSKYNKGLKALKLEVERLLVEIIQSHKDTAEIGRGNSQGNDLLSMLLNEMQKIRDDGFSLNLNLLLDECKTFFFAGHETTAILLTWTIMLLASNPDWQDKVREEVAGVCKGDTPSIDHLPKLTLLGMVINESMRLYPPALFIPRMAFQDMELGDLHIPKGLSIWIPNVAINHNKEIWGEDANEFNPGRFATRPLNENRYFAPFSSGPRTCVGQAFATMEAKIILSMLVSRFRFTISKNYRHAPVIVITVKPKYGVQVCLEPLNS</sequence>
<dbReference type="AlphaFoldDB" id="A0AAN8YSB6"/>
<dbReference type="InterPro" id="IPR036396">
    <property type="entry name" value="Cyt_P450_sf"/>
</dbReference>
<keyword evidence="4" id="KW-0812">Transmembrane</keyword>
<dbReference type="PRINTS" id="PR00385">
    <property type="entry name" value="P450"/>
</dbReference>
<name>A0AAN8YSB6_9MAGN</name>
<keyword evidence="13" id="KW-0175">Coiled coil</keyword>
<evidence type="ECO:0000256" key="8">
    <source>
        <dbReference type="ARBA" id="ARBA00023004"/>
    </source>
</evidence>
<dbReference type="SUPFAM" id="SSF48264">
    <property type="entry name" value="Cytochrome P450"/>
    <property type="match status" value="1"/>
</dbReference>
<protein>
    <submittedName>
        <fullName evidence="14">Cytochrome P450</fullName>
    </submittedName>
</protein>
<evidence type="ECO:0000313" key="15">
    <source>
        <dbReference type="Proteomes" id="UP001370490"/>
    </source>
</evidence>
<evidence type="ECO:0000256" key="3">
    <source>
        <dbReference type="ARBA" id="ARBA00022617"/>
    </source>
</evidence>
<organism evidence="14 15">
    <name type="scientific">Dillenia turbinata</name>
    <dbReference type="NCBI Taxonomy" id="194707"/>
    <lineage>
        <taxon>Eukaryota</taxon>
        <taxon>Viridiplantae</taxon>
        <taxon>Streptophyta</taxon>
        <taxon>Embryophyta</taxon>
        <taxon>Tracheophyta</taxon>
        <taxon>Spermatophyta</taxon>
        <taxon>Magnoliopsida</taxon>
        <taxon>eudicotyledons</taxon>
        <taxon>Gunneridae</taxon>
        <taxon>Pentapetalae</taxon>
        <taxon>Dilleniales</taxon>
        <taxon>Dilleniaceae</taxon>
        <taxon>Dillenia</taxon>
    </lineage>
</organism>
<dbReference type="EMBL" id="JBAMMX010000027">
    <property type="protein sequence ID" value="KAK6913499.1"/>
    <property type="molecule type" value="Genomic_DNA"/>
</dbReference>
<comment type="similarity">
    <text evidence="2 12">Belongs to the cytochrome P450 family.</text>
</comment>
<evidence type="ECO:0000256" key="4">
    <source>
        <dbReference type="ARBA" id="ARBA00022692"/>
    </source>
</evidence>
<dbReference type="InterPro" id="IPR050665">
    <property type="entry name" value="Cytochrome_P450_Monooxygen"/>
</dbReference>
<keyword evidence="6" id="KW-1133">Transmembrane helix</keyword>
<evidence type="ECO:0000256" key="10">
    <source>
        <dbReference type="ARBA" id="ARBA00023136"/>
    </source>
</evidence>
<dbReference type="PROSITE" id="PS00086">
    <property type="entry name" value="CYTOCHROME_P450"/>
    <property type="match status" value="1"/>
</dbReference>
<dbReference type="PANTHER" id="PTHR24282">
    <property type="entry name" value="CYTOCHROME P450 FAMILY MEMBER"/>
    <property type="match status" value="1"/>
</dbReference>
<dbReference type="Pfam" id="PF00067">
    <property type="entry name" value="p450"/>
    <property type="match status" value="1"/>
</dbReference>
<evidence type="ECO:0000256" key="12">
    <source>
        <dbReference type="RuleBase" id="RU000461"/>
    </source>
</evidence>
<evidence type="ECO:0000256" key="5">
    <source>
        <dbReference type="ARBA" id="ARBA00022723"/>
    </source>
</evidence>
<reference evidence="14 15" key="1">
    <citation type="submission" date="2023-12" db="EMBL/GenBank/DDBJ databases">
        <title>A high-quality genome assembly for Dillenia turbinata (Dilleniales).</title>
        <authorList>
            <person name="Chanderbali A."/>
        </authorList>
    </citation>
    <scope>NUCLEOTIDE SEQUENCE [LARGE SCALE GENOMIC DNA]</scope>
    <source>
        <strain evidence="14">LSX21</strain>
        <tissue evidence="14">Leaf</tissue>
    </source>
</reference>
<evidence type="ECO:0000256" key="13">
    <source>
        <dbReference type="SAM" id="Coils"/>
    </source>
</evidence>
<dbReference type="InterPro" id="IPR002401">
    <property type="entry name" value="Cyt_P450_E_grp-I"/>
</dbReference>
<evidence type="ECO:0000256" key="7">
    <source>
        <dbReference type="ARBA" id="ARBA00023002"/>
    </source>
</evidence>
<evidence type="ECO:0000256" key="1">
    <source>
        <dbReference type="ARBA" id="ARBA00004370"/>
    </source>
</evidence>
<evidence type="ECO:0000256" key="11">
    <source>
        <dbReference type="PIRSR" id="PIRSR602401-1"/>
    </source>
</evidence>
<keyword evidence="3 11" id="KW-0349">Heme</keyword>
<dbReference type="Gene3D" id="1.10.630.10">
    <property type="entry name" value="Cytochrome P450"/>
    <property type="match status" value="1"/>
</dbReference>
<dbReference type="GO" id="GO:0020037">
    <property type="term" value="F:heme binding"/>
    <property type="evidence" value="ECO:0007669"/>
    <property type="project" value="InterPro"/>
</dbReference>
<comment type="cofactor">
    <cofactor evidence="11">
        <name>heme</name>
        <dbReference type="ChEBI" id="CHEBI:30413"/>
    </cofactor>
</comment>